<feature type="transmembrane region" description="Helical" evidence="1">
    <location>
        <begin position="100"/>
        <end position="118"/>
    </location>
</feature>
<dbReference type="InterPro" id="IPR036938">
    <property type="entry name" value="PAP2/HPO_sf"/>
</dbReference>
<dbReference type="SUPFAM" id="SSF48317">
    <property type="entry name" value="Acid phosphatase/Vanadium-dependent haloperoxidase"/>
    <property type="match status" value="1"/>
</dbReference>
<evidence type="ECO:0000259" key="2">
    <source>
        <dbReference type="SMART" id="SM00014"/>
    </source>
</evidence>
<organism evidence="3">
    <name type="scientific">Streptomyces sp. NBC_00119</name>
    <dbReference type="NCBI Taxonomy" id="2975659"/>
    <lineage>
        <taxon>Bacteria</taxon>
        <taxon>Bacillati</taxon>
        <taxon>Actinomycetota</taxon>
        <taxon>Actinomycetes</taxon>
        <taxon>Kitasatosporales</taxon>
        <taxon>Streptomycetaceae</taxon>
        <taxon>Streptomyces</taxon>
    </lineage>
</organism>
<accession>A0AAU1UGR2</accession>
<feature type="transmembrane region" description="Helical" evidence="1">
    <location>
        <begin position="20"/>
        <end position="39"/>
    </location>
</feature>
<dbReference type="InterPro" id="IPR000326">
    <property type="entry name" value="PAP2/HPO"/>
</dbReference>
<dbReference type="AlphaFoldDB" id="A0AAU1UGR2"/>
<dbReference type="PANTHER" id="PTHR14969">
    <property type="entry name" value="SPHINGOSINE-1-PHOSPHATE PHOSPHOHYDROLASE"/>
    <property type="match status" value="1"/>
</dbReference>
<sequence length="224" mass="24789">MHQAPVDSPPRPRHPRLTRATAVLAALSALLLIAVATRWEPLMTLDGELARTAHRWAVDDPGLTQVNRVLTDWFWDPWTMRALCAVIVVWLVWRHDAWWLALWVAATCAVGTLIQQGLKAAVGRARPVWTDPVDSAHYAAYPSGHAMTATVVWGLILWLLRRYGAGRVLWRTACTLAVVSVVGVGLTRLWLGVHWPSDVLGGWLLGALTVTVSVTAYERLTASR</sequence>
<dbReference type="Gene3D" id="1.20.144.10">
    <property type="entry name" value="Phosphatidic acid phosphatase type 2/haloperoxidase"/>
    <property type="match status" value="1"/>
</dbReference>
<keyword evidence="1" id="KW-1133">Transmembrane helix</keyword>
<dbReference type="SMART" id="SM00014">
    <property type="entry name" value="acidPPc"/>
    <property type="match status" value="1"/>
</dbReference>
<evidence type="ECO:0000256" key="1">
    <source>
        <dbReference type="SAM" id="Phobius"/>
    </source>
</evidence>
<keyword evidence="1" id="KW-0812">Transmembrane</keyword>
<reference evidence="3" key="1">
    <citation type="submission" date="2022-10" db="EMBL/GenBank/DDBJ databases">
        <title>The complete genomes of actinobacterial strains from the NBC collection.</title>
        <authorList>
            <person name="Joergensen T.S."/>
            <person name="Alvarez Arevalo M."/>
            <person name="Sterndorff E.B."/>
            <person name="Faurdal D."/>
            <person name="Vuksanovic O."/>
            <person name="Mourched A.-S."/>
            <person name="Charusanti P."/>
            <person name="Shaw S."/>
            <person name="Blin K."/>
            <person name="Weber T."/>
        </authorList>
    </citation>
    <scope>NUCLEOTIDE SEQUENCE</scope>
    <source>
        <strain evidence="3">NBC_00119</strain>
    </source>
</reference>
<protein>
    <submittedName>
        <fullName evidence="3">Phosphatase PAP2 family protein</fullName>
    </submittedName>
</protein>
<evidence type="ECO:0000313" key="3">
    <source>
        <dbReference type="EMBL" id="WTS16693.1"/>
    </source>
</evidence>
<dbReference type="PANTHER" id="PTHR14969:SF13">
    <property type="entry name" value="AT30094P"/>
    <property type="match status" value="1"/>
</dbReference>
<dbReference type="CDD" id="cd03392">
    <property type="entry name" value="PAP2_like_2"/>
    <property type="match status" value="1"/>
</dbReference>
<feature type="transmembrane region" description="Helical" evidence="1">
    <location>
        <begin position="172"/>
        <end position="193"/>
    </location>
</feature>
<feature type="transmembrane region" description="Helical" evidence="1">
    <location>
        <begin position="199"/>
        <end position="217"/>
    </location>
</feature>
<dbReference type="Pfam" id="PF01569">
    <property type="entry name" value="PAP2"/>
    <property type="match status" value="1"/>
</dbReference>
<gene>
    <name evidence="3" type="ORF">OHU69_39940</name>
</gene>
<feature type="domain" description="Phosphatidic acid phosphatase type 2/haloperoxidase" evidence="2">
    <location>
        <begin position="101"/>
        <end position="214"/>
    </location>
</feature>
<proteinExistence type="predicted"/>
<name>A0AAU1UGR2_9ACTN</name>
<feature type="transmembrane region" description="Helical" evidence="1">
    <location>
        <begin position="138"/>
        <end position="160"/>
    </location>
</feature>
<dbReference type="EMBL" id="CP108195">
    <property type="protein sequence ID" value="WTS16693.1"/>
    <property type="molecule type" value="Genomic_DNA"/>
</dbReference>
<feature type="transmembrane region" description="Helical" evidence="1">
    <location>
        <begin position="73"/>
        <end position="93"/>
    </location>
</feature>
<keyword evidence="1" id="KW-0472">Membrane</keyword>